<comment type="cofactor">
    <cofactor evidence="1">
        <name>Mg(2+)</name>
        <dbReference type="ChEBI" id="CHEBI:18420"/>
    </cofactor>
</comment>
<feature type="domain" description="DAGKc" evidence="12">
    <location>
        <begin position="3"/>
        <end position="132"/>
    </location>
</feature>
<keyword evidence="10" id="KW-0594">Phospholipid biosynthesis</keyword>
<dbReference type="PROSITE" id="PS50146">
    <property type="entry name" value="DAGK"/>
    <property type="match status" value="1"/>
</dbReference>
<dbReference type="InterPro" id="IPR017438">
    <property type="entry name" value="ATP-NAD_kinase_N"/>
</dbReference>
<evidence type="ECO:0000313" key="13">
    <source>
        <dbReference type="EMBL" id="TFD96038.1"/>
    </source>
</evidence>
<keyword evidence="3" id="KW-0808">Transferase</keyword>
<dbReference type="AlphaFoldDB" id="A0A4Y8L1X0"/>
<keyword evidence="11" id="KW-1208">Phospholipid metabolism</keyword>
<evidence type="ECO:0000259" key="12">
    <source>
        <dbReference type="PROSITE" id="PS50146"/>
    </source>
</evidence>
<reference evidence="13 14" key="1">
    <citation type="submission" date="2019-03" db="EMBL/GenBank/DDBJ databases">
        <title>San Antonio Military Medical Center submission to MRSN (WRAIR), pending publication.</title>
        <authorList>
            <person name="Blyth D.M."/>
            <person name="Mccarthy S.L."/>
            <person name="Schall S.E."/>
            <person name="Stam J.A."/>
            <person name="Ong A.C."/>
            <person name="Mcgann P.T."/>
        </authorList>
    </citation>
    <scope>NUCLEOTIDE SEQUENCE [LARGE SCALE GENOMIC DNA]</scope>
    <source>
        <strain evidence="13 14">MRSN571793</strain>
    </source>
</reference>
<dbReference type="GO" id="GO:0005886">
    <property type="term" value="C:plasma membrane"/>
    <property type="evidence" value="ECO:0007669"/>
    <property type="project" value="TreeGrafter"/>
</dbReference>
<dbReference type="Pfam" id="PF00781">
    <property type="entry name" value="DAGK_cat"/>
    <property type="match status" value="1"/>
</dbReference>
<dbReference type="Gene3D" id="2.60.200.40">
    <property type="match status" value="1"/>
</dbReference>
<name>A0A4Y8L1X0_9BACT</name>
<keyword evidence="9" id="KW-0443">Lipid metabolism</keyword>
<keyword evidence="7" id="KW-0067">ATP-binding</keyword>
<organism evidence="13 14">
    <name type="scientific">Dysgonomonas capnocytophagoides</name>
    <dbReference type="NCBI Taxonomy" id="45254"/>
    <lineage>
        <taxon>Bacteria</taxon>
        <taxon>Pseudomonadati</taxon>
        <taxon>Bacteroidota</taxon>
        <taxon>Bacteroidia</taxon>
        <taxon>Bacteroidales</taxon>
        <taxon>Dysgonomonadaceae</taxon>
        <taxon>Dysgonomonas</taxon>
    </lineage>
</organism>
<dbReference type="SMART" id="SM00046">
    <property type="entry name" value="DAGKc"/>
    <property type="match status" value="1"/>
</dbReference>
<dbReference type="STRING" id="1121485.GCA_000426485_00455"/>
<dbReference type="InterPro" id="IPR001206">
    <property type="entry name" value="Diacylglycerol_kinase_cat_dom"/>
</dbReference>
<evidence type="ECO:0000256" key="6">
    <source>
        <dbReference type="ARBA" id="ARBA00022777"/>
    </source>
</evidence>
<accession>A0A4Y8L1X0</accession>
<proteinExistence type="predicted"/>
<evidence type="ECO:0000256" key="3">
    <source>
        <dbReference type="ARBA" id="ARBA00022679"/>
    </source>
</evidence>
<keyword evidence="4" id="KW-0479">Metal-binding</keyword>
<evidence type="ECO:0000256" key="10">
    <source>
        <dbReference type="ARBA" id="ARBA00023209"/>
    </source>
</evidence>
<comment type="caution">
    <text evidence="13">The sequence shown here is derived from an EMBL/GenBank/DDBJ whole genome shotgun (WGS) entry which is preliminary data.</text>
</comment>
<sequence length="314" mass="34355">MSRTKKKIYTIINPVSGTRSKKDIPEMTAAIDPREYEVHILMTGYEGHATQIAKDAVRDGVDCVIAVGGDGTINEVAKALVNTDVVLGIIPSGSGNGLARDLNIPLNYTKALEIIKQGNVARIDYGVANGHIFFCTCGVGFDALVSEKVLNQSARGKLMYVKSMLDVYVNFKPEYYKVTTPDGNFSDTSFLITCANASQYGNNGFIAPEADMQDGKMNIAILRSLPPMNIAQTAIQLVSKNISNNSNLLEIVTSEALIERESEGVMHLDGNAIHTDKDICVKIIRQGLKILIPEEVEKPKFDPQSFLTNITRWI</sequence>
<dbReference type="SUPFAM" id="SSF111331">
    <property type="entry name" value="NAD kinase/diacylglycerol kinase-like"/>
    <property type="match status" value="1"/>
</dbReference>
<dbReference type="PANTHER" id="PTHR12358">
    <property type="entry name" value="SPHINGOSINE KINASE"/>
    <property type="match status" value="1"/>
</dbReference>
<evidence type="ECO:0000313" key="14">
    <source>
        <dbReference type="Proteomes" id="UP000297861"/>
    </source>
</evidence>
<dbReference type="InterPro" id="IPR050187">
    <property type="entry name" value="Lipid_Phosphate_FormReg"/>
</dbReference>
<dbReference type="Proteomes" id="UP000297861">
    <property type="component" value="Unassembled WGS sequence"/>
</dbReference>
<evidence type="ECO:0000256" key="8">
    <source>
        <dbReference type="ARBA" id="ARBA00022842"/>
    </source>
</evidence>
<dbReference type="NCBIfam" id="TIGR00147">
    <property type="entry name" value="YegS/Rv2252/BmrU family lipid kinase"/>
    <property type="match status" value="1"/>
</dbReference>
<keyword evidence="6 13" id="KW-0418">Kinase</keyword>
<keyword evidence="14" id="KW-1185">Reference proteome</keyword>
<dbReference type="PANTHER" id="PTHR12358:SF106">
    <property type="entry name" value="LIPID KINASE YEGS"/>
    <property type="match status" value="1"/>
</dbReference>
<dbReference type="GO" id="GO:0005524">
    <property type="term" value="F:ATP binding"/>
    <property type="evidence" value="ECO:0007669"/>
    <property type="project" value="UniProtKB-KW"/>
</dbReference>
<keyword evidence="5" id="KW-0547">Nucleotide-binding</keyword>
<dbReference type="GO" id="GO:0008654">
    <property type="term" value="P:phospholipid biosynthetic process"/>
    <property type="evidence" value="ECO:0007669"/>
    <property type="project" value="UniProtKB-KW"/>
</dbReference>
<dbReference type="Gene3D" id="3.40.50.10330">
    <property type="entry name" value="Probable inorganic polyphosphate/atp-NAD kinase, domain 1"/>
    <property type="match status" value="1"/>
</dbReference>
<dbReference type="InterPro" id="IPR016064">
    <property type="entry name" value="NAD/diacylglycerol_kinase_sf"/>
</dbReference>
<gene>
    <name evidence="13" type="ORF">E2605_10615</name>
</gene>
<dbReference type="OrthoDB" id="9786026at2"/>
<dbReference type="GO" id="GO:0046872">
    <property type="term" value="F:metal ion binding"/>
    <property type="evidence" value="ECO:0007669"/>
    <property type="project" value="UniProtKB-KW"/>
</dbReference>
<evidence type="ECO:0000256" key="9">
    <source>
        <dbReference type="ARBA" id="ARBA00023098"/>
    </source>
</evidence>
<evidence type="ECO:0000256" key="5">
    <source>
        <dbReference type="ARBA" id="ARBA00022741"/>
    </source>
</evidence>
<evidence type="ECO:0000256" key="2">
    <source>
        <dbReference type="ARBA" id="ARBA00022516"/>
    </source>
</evidence>
<dbReference type="GO" id="GO:0016301">
    <property type="term" value="F:kinase activity"/>
    <property type="evidence" value="ECO:0007669"/>
    <property type="project" value="UniProtKB-KW"/>
</dbReference>
<dbReference type="EMBL" id="SOML01000006">
    <property type="protein sequence ID" value="TFD96038.1"/>
    <property type="molecule type" value="Genomic_DNA"/>
</dbReference>
<dbReference type="InterPro" id="IPR005218">
    <property type="entry name" value="Diacylglycerol/lipid_kinase"/>
</dbReference>
<evidence type="ECO:0000256" key="1">
    <source>
        <dbReference type="ARBA" id="ARBA00001946"/>
    </source>
</evidence>
<dbReference type="InterPro" id="IPR045540">
    <property type="entry name" value="YegS/DAGK_C"/>
</dbReference>
<dbReference type="RefSeq" id="WP_026627735.1">
    <property type="nucleotide sequence ID" value="NZ_AP028867.1"/>
</dbReference>
<protein>
    <submittedName>
        <fullName evidence="13">Diacylglycerol kinase family lipid kinase</fullName>
    </submittedName>
</protein>
<keyword evidence="2" id="KW-0444">Lipid biosynthesis</keyword>
<evidence type="ECO:0000256" key="4">
    <source>
        <dbReference type="ARBA" id="ARBA00022723"/>
    </source>
</evidence>
<keyword evidence="8" id="KW-0460">Magnesium</keyword>
<evidence type="ECO:0000256" key="7">
    <source>
        <dbReference type="ARBA" id="ARBA00022840"/>
    </source>
</evidence>
<dbReference type="Pfam" id="PF19279">
    <property type="entry name" value="YegS_C"/>
    <property type="match status" value="1"/>
</dbReference>
<evidence type="ECO:0000256" key="11">
    <source>
        <dbReference type="ARBA" id="ARBA00023264"/>
    </source>
</evidence>